<dbReference type="GO" id="GO:0003676">
    <property type="term" value="F:nucleic acid binding"/>
    <property type="evidence" value="ECO:0007669"/>
    <property type="project" value="InterPro"/>
</dbReference>
<dbReference type="InterPro" id="IPR001878">
    <property type="entry name" value="Znf_CCHC"/>
</dbReference>
<protein>
    <recommendedName>
        <fullName evidence="3">CCHC-type domain-containing protein</fullName>
    </recommendedName>
</protein>
<proteinExistence type="predicted"/>
<accession>A0A1Z5JE23</accession>
<reference evidence="4 5" key="1">
    <citation type="journal article" date="2015" name="Plant Cell">
        <title>Oil accumulation by the oleaginous diatom Fistulifera solaris as revealed by the genome and transcriptome.</title>
        <authorList>
            <person name="Tanaka T."/>
            <person name="Maeda Y."/>
            <person name="Veluchamy A."/>
            <person name="Tanaka M."/>
            <person name="Abida H."/>
            <person name="Marechal E."/>
            <person name="Bowler C."/>
            <person name="Muto M."/>
            <person name="Sunaga Y."/>
            <person name="Tanaka M."/>
            <person name="Yoshino T."/>
            <person name="Taniguchi T."/>
            <person name="Fukuda Y."/>
            <person name="Nemoto M."/>
            <person name="Matsumoto M."/>
            <person name="Wong P.S."/>
            <person name="Aburatani S."/>
            <person name="Fujibuchi W."/>
        </authorList>
    </citation>
    <scope>NUCLEOTIDE SEQUENCE [LARGE SCALE GENOMIC DNA]</scope>
    <source>
        <strain evidence="4 5">JPCC DA0580</strain>
    </source>
</reference>
<dbReference type="EMBL" id="BDSP01000050">
    <property type="protein sequence ID" value="GAX12254.1"/>
    <property type="molecule type" value="Genomic_DNA"/>
</dbReference>
<evidence type="ECO:0000256" key="2">
    <source>
        <dbReference type="SAM" id="MobiDB-lite"/>
    </source>
</evidence>
<evidence type="ECO:0000313" key="5">
    <source>
        <dbReference type="Proteomes" id="UP000198406"/>
    </source>
</evidence>
<dbReference type="OrthoDB" id="47614at2759"/>
<dbReference type="AlphaFoldDB" id="A0A1Z5JE23"/>
<feature type="domain" description="CCHC-type" evidence="3">
    <location>
        <begin position="165"/>
        <end position="179"/>
    </location>
</feature>
<keyword evidence="1" id="KW-0862">Zinc</keyword>
<organism evidence="4 5">
    <name type="scientific">Fistulifera solaris</name>
    <name type="common">Oleaginous diatom</name>
    <dbReference type="NCBI Taxonomy" id="1519565"/>
    <lineage>
        <taxon>Eukaryota</taxon>
        <taxon>Sar</taxon>
        <taxon>Stramenopiles</taxon>
        <taxon>Ochrophyta</taxon>
        <taxon>Bacillariophyta</taxon>
        <taxon>Bacillariophyceae</taxon>
        <taxon>Bacillariophycidae</taxon>
        <taxon>Naviculales</taxon>
        <taxon>Naviculaceae</taxon>
        <taxon>Fistulifera</taxon>
    </lineage>
</organism>
<feature type="compositionally biased region" description="Polar residues" evidence="2">
    <location>
        <begin position="1"/>
        <end position="27"/>
    </location>
</feature>
<keyword evidence="1" id="KW-0863">Zinc-finger</keyword>
<feature type="compositionally biased region" description="Polar residues" evidence="2">
    <location>
        <begin position="40"/>
        <end position="59"/>
    </location>
</feature>
<evidence type="ECO:0000259" key="3">
    <source>
        <dbReference type="PROSITE" id="PS50158"/>
    </source>
</evidence>
<feature type="region of interest" description="Disordered" evidence="2">
    <location>
        <begin position="1"/>
        <end position="72"/>
    </location>
</feature>
<keyword evidence="5" id="KW-1185">Reference proteome</keyword>
<evidence type="ECO:0000256" key="1">
    <source>
        <dbReference type="PROSITE-ProRule" id="PRU00047"/>
    </source>
</evidence>
<comment type="caution">
    <text evidence="4">The sequence shown here is derived from an EMBL/GenBank/DDBJ whole genome shotgun (WGS) entry which is preliminary data.</text>
</comment>
<dbReference type="GO" id="GO:0008270">
    <property type="term" value="F:zinc ion binding"/>
    <property type="evidence" value="ECO:0007669"/>
    <property type="project" value="UniProtKB-KW"/>
</dbReference>
<dbReference type="Proteomes" id="UP000198406">
    <property type="component" value="Unassembled WGS sequence"/>
</dbReference>
<name>A0A1Z5JE23_FISSO</name>
<dbReference type="InParanoid" id="A0A1Z5JE23"/>
<evidence type="ECO:0000313" key="4">
    <source>
        <dbReference type="EMBL" id="GAX12254.1"/>
    </source>
</evidence>
<gene>
    <name evidence="4" type="ORF">FisN_1Hu185</name>
</gene>
<dbReference type="PROSITE" id="PS50158">
    <property type="entry name" value="ZF_CCHC"/>
    <property type="match status" value="1"/>
</dbReference>
<sequence length="182" mass="20586">MPSTTKGKNRSSNSAQRRLNFDQQGSRTSDEIISIDDDIAQTTDLVSSPQKRSSVTSFESPAPSKKQKSVVITPEAQKEDLSQFVPKYIHKNVEYCREGSSTLPSKTIQVYQWIRERYKIPSDFEQQRFFGPLSGTSYEQRVITEYKLGKLDRKEDAPDDETLICSGCAQTGHLRDDCPALI</sequence>
<keyword evidence="1" id="KW-0479">Metal-binding</keyword>